<comment type="caution">
    <text evidence="1">The sequence shown here is derived from an EMBL/GenBank/DDBJ whole genome shotgun (WGS) entry which is preliminary data.</text>
</comment>
<accession>A0A252EFX4</accession>
<dbReference type="Proteomes" id="UP000195072">
    <property type="component" value="Unassembled WGS sequence"/>
</dbReference>
<dbReference type="EMBL" id="JOOZ01000077">
    <property type="protein sequence ID" value="OUL65202.1"/>
    <property type="molecule type" value="Genomic_DNA"/>
</dbReference>
<gene>
    <name evidence="1" type="ORF">HK16_18370</name>
</gene>
<organism evidence="1 2">
    <name type="scientific">Acetobacter senegalensis</name>
    <dbReference type="NCBI Taxonomy" id="446692"/>
    <lineage>
        <taxon>Bacteria</taxon>
        <taxon>Pseudomonadati</taxon>
        <taxon>Pseudomonadota</taxon>
        <taxon>Alphaproteobacteria</taxon>
        <taxon>Acetobacterales</taxon>
        <taxon>Acetobacteraceae</taxon>
        <taxon>Acetobacter</taxon>
    </lineage>
</organism>
<evidence type="ECO:0000313" key="2">
    <source>
        <dbReference type="Proteomes" id="UP000195072"/>
    </source>
</evidence>
<sequence>MKSHNPTRTPAASACQPDVVRGAALIVSVWMICAAWKKIEKRKLVHDRHKTAVQIAFTQNKLSVRRCEDYAPFVLDLNRLLQPFVLVIFFRRIKVRFNKACNFLKRCFKFGYTLFKFFNSLFHRIVRVGVVEGATLDGAGSGGNTAACNATERR</sequence>
<protein>
    <submittedName>
        <fullName evidence="1">Uncharacterized protein</fullName>
    </submittedName>
</protein>
<reference evidence="1 2" key="1">
    <citation type="submission" date="2014-06" db="EMBL/GenBank/DDBJ databases">
        <authorList>
            <person name="Ju J."/>
            <person name="Zhang J."/>
        </authorList>
    </citation>
    <scope>NUCLEOTIDE SEQUENCE [LARGE SCALE GENOMIC DNA]</scope>
    <source>
        <strain evidence="1">DmL_050</strain>
    </source>
</reference>
<dbReference type="RefSeq" id="WP_086898289.1">
    <property type="nucleotide sequence ID" value="NZ_JOOZ01000077.1"/>
</dbReference>
<name>A0A252EFX4_9PROT</name>
<proteinExistence type="predicted"/>
<evidence type="ECO:0000313" key="1">
    <source>
        <dbReference type="EMBL" id="OUL65202.1"/>
    </source>
</evidence>
<dbReference type="AlphaFoldDB" id="A0A252EFX4"/>